<dbReference type="EMBL" id="AWEY01000007">
    <property type="protein sequence ID" value="ERK40344.1"/>
    <property type="molecule type" value="Genomic_DNA"/>
</dbReference>
<sequence length="85" mass="9324">MALAVQEKCLKPVVYARLRRRRPSPVFKSSAAALRKLPFDLLKAVLRACESCSFAASKGSFRLSVAALLPLGRAVPSFCVNIYLK</sequence>
<protein>
    <submittedName>
        <fullName evidence="1">Uncharacterized protein</fullName>
    </submittedName>
</protein>
<evidence type="ECO:0000313" key="2">
    <source>
        <dbReference type="Proteomes" id="UP000016648"/>
    </source>
</evidence>
<name>U2P9G4_9BACT</name>
<dbReference type="Proteomes" id="UP000016648">
    <property type="component" value="Unassembled WGS sequence"/>
</dbReference>
<comment type="caution">
    <text evidence="1">The sequence shown here is derived from an EMBL/GenBank/DDBJ whole genome shotgun (WGS) entry which is preliminary data.</text>
</comment>
<accession>U2P9G4</accession>
<gene>
    <name evidence="1" type="ORF">HMPREF9135_0558</name>
</gene>
<proteinExistence type="predicted"/>
<evidence type="ECO:0000313" key="1">
    <source>
        <dbReference type="EMBL" id="ERK40344.1"/>
    </source>
</evidence>
<organism evidence="1 2">
    <name type="scientific">Segatella baroniae F0067</name>
    <dbReference type="NCBI Taxonomy" id="1115809"/>
    <lineage>
        <taxon>Bacteria</taxon>
        <taxon>Pseudomonadati</taxon>
        <taxon>Bacteroidota</taxon>
        <taxon>Bacteroidia</taxon>
        <taxon>Bacteroidales</taxon>
        <taxon>Prevotellaceae</taxon>
        <taxon>Segatella</taxon>
    </lineage>
</organism>
<keyword evidence="2" id="KW-1185">Reference proteome</keyword>
<dbReference type="AlphaFoldDB" id="U2P9G4"/>
<reference evidence="1 2" key="1">
    <citation type="submission" date="2013-08" db="EMBL/GenBank/DDBJ databases">
        <authorList>
            <person name="Durkin A.S."/>
            <person name="Haft D.R."/>
            <person name="McCorrison J."/>
            <person name="Torralba M."/>
            <person name="Gillis M."/>
            <person name="Haft D.H."/>
            <person name="Methe B."/>
            <person name="Sutton G."/>
            <person name="Nelson K.E."/>
        </authorList>
    </citation>
    <scope>NUCLEOTIDE SEQUENCE [LARGE SCALE GENOMIC DNA]</scope>
    <source>
        <strain evidence="1 2">F0067</strain>
    </source>
</reference>